<sequence>MFDKLKRRKRIKFVIMERKRPTMIDKLLFQLDESLGGMNIDGNVMETLLTGNQPMSSKEAQQSQVNDDPTDDFWDQIMGKIDESQLQSTLVKPHKKDVMVNDEDGESKDEDDDQFEGKSIGSDGLENIESDGLEKNYSDGFVIDENQIFDSGSGEDDKWERMYEGRFWEPENDTKAYSSVNYNKAIESLHKESPTAYTWAMEVPIEH</sequence>
<reference evidence="2" key="1">
    <citation type="submission" date="2022-04" db="EMBL/GenBank/DDBJ databases">
        <title>Carnegiea gigantea Genome sequencing and assembly v2.</title>
        <authorList>
            <person name="Copetti D."/>
            <person name="Sanderson M.J."/>
            <person name="Burquez A."/>
            <person name="Wojciechowski M.F."/>
        </authorList>
    </citation>
    <scope>NUCLEOTIDE SEQUENCE</scope>
    <source>
        <strain evidence="2">SGP5-SGP5p</strain>
        <tissue evidence="2">Aerial part</tissue>
    </source>
</reference>
<proteinExistence type="predicted"/>
<comment type="caution">
    <text evidence="2">The sequence shown here is derived from an EMBL/GenBank/DDBJ whole genome shotgun (WGS) entry which is preliminary data.</text>
</comment>
<evidence type="ECO:0000313" key="3">
    <source>
        <dbReference type="Proteomes" id="UP001153076"/>
    </source>
</evidence>
<dbReference type="AlphaFoldDB" id="A0A9Q1Q7L7"/>
<accession>A0A9Q1Q7L7</accession>
<evidence type="ECO:0000313" key="2">
    <source>
        <dbReference type="EMBL" id="KAJ8431191.1"/>
    </source>
</evidence>
<evidence type="ECO:0000256" key="1">
    <source>
        <dbReference type="SAM" id="MobiDB-lite"/>
    </source>
</evidence>
<name>A0A9Q1Q7L7_9CARY</name>
<keyword evidence="3" id="KW-1185">Reference proteome</keyword>
<dbReference type="EMBL" id="JAKOGI010000710">
    <property type="protein sequence ID" value="KAJ8431191.1"/>
    <property type="molecule type" value="Genomic_DNA"/>
</dbReference>
<feature type="region of interest" description="Disordered" evidence="1">
    <location>
        <begin position="85"/>
        <end position="132"/>
    </location>
</feature>
<dbReference type="Proteomes" id="UP001153076">
    <property type="component" value="Unassembled WGS sequence"/>
</dbReference>
<gene>
    <name evidence="2" type="ORF">Cgig2_010223</name>
</gene>
<protein>
    <submittedName>
        <fullName evidence="2">Uncharacterized protein</fullName>
    </submittedName>
</protein>
<feature type="compositionally biased region" description="Acidic residues" evidence="1">
    <location>
        <begin position="100"/>
        <end position="114"/>
    </location>
</feature>
<organism evidence="2 3">
    <name type="scientific">Carnegiea gigantea</name>
    <dbReference type="NCBI Taxonomy" id="171969"/>
    <lineage>
        <taxon>Eukaryota</taxon>
        <taxon>Viridiplantae</taxon>
        <taxon>Streptophyta</taxon>
        <taxon>Embryophyta</taxon>
        <taxon>Tracheophyta</taxon>
        <taxon>Spermatophyta</taxon>
        <taxon>Magnoliopsida</taxon>
        <taxon>eudicotyledons</taxon>
        <taxon>Gunneridae</taxon>
        <taxon>Pentapetalae</taxon>
        <taxon>Caryophyllales</taxon>
        <taxon>Cactineae</taxon>
        <taxon>Cactaceae</taxon>
        <taxon>Cactoideae</taxon>
        <taxon>Echinocereeae</taxon>
        <taxon>Carnegiea</taxon>
    </lineage>
</organism>